<gene>
    <name evidence="4" type="ORF">DEO23_15645</name>
</gene>
<dbReference type="SUPFAM" id="SSF55464">
    <property type="entry name" value="Origin of replication-binding domain, RBD-like"/>
    <property type="match status" value="1"/>
</dbReference>
<dbReference type="Pfam" id="PF13604">
    <property type="entry name" value="AAA_30"/>
    <property type="match status" value="1"/>
</dbReference>
<organism evidence="4 5">
    <name type="scientific">Brachybacterium endophyticum</name>
    <dbReference type="NCBI Taxonomy" id="2182385"/>
    <lineage>
        <taxon>Bacteria</taxon>
        <taxon>Bacillati</taxon>
        <taxon>Actinomycetota</taxon>
        <taxon>Actinomycetes</taxon>
        <taxon>Micrococcales</taxon>
        <taxon>Dermabacteraceae</taxon>
        <taxon>Brachybacterium</taxon>
    </lineage>
</organism>
<feature type="region of interest" description="Disordered" evidence="2">
    <location>
        <begin position="60"/>
        <end position="81"/>
    </location>
</feature>
<comment type="caution">
    <text evidence="4">The sequence shown here is derived from an EMBL/GenBank/DDBJ whole genome shotgun (WGS) entry which is preliminary data.</text>
</comment>
<evidence type="ECO:0000256" key="1">
    <source>
        <dbReference type="SAM" id="Coils"/>
    </source>
</evidence>
<reference evidence="4 5" key="1">
    <citation type="submission" date="2018-05" db="EMBL/GenBank/DDBJ databases">
        <title>Brachybacterium sp. M1HQ-2T, whole genome shotgun sequence.</title>
        <authorList>
            <person name="Tuo L."/>
        </authorList>
    </citation>
    <scope>NUCLEOTIDE SEQUENCE [LARGE SCALE GENOMIC DNA]</scope>
    <source>
        <strain evidence="4 5">M1HQ-2</strain>
    </source>
</reference>
<evidence type="ECO:0000256" key="2">
    <source>
        <dbReference type="SAM" id="MobiDB-lite"/>
    </source>
</evidence>
<sequence>MSKGGVVTFRGSASAAENYLRETYLREGADLPVTHIAVENGQASVRDIDGEQFRRWMEHRDPFDADSPVRGQQRGGQRKSPVYHEVLVSSSKSLSLAAAANPRIGEALEAAMARASVASVEAFAEHAVGRAVMQTRGPQIAVRATRVEATHVQHTSSRGGDPHYHRHMQLLPRVQVHTRKGLEWKAVDGSMVYAAAGRMSAAADLAMSTDPELRRVIAEERYTWEPGVGGGKIAEFEPFVDDFSSRRDQVAAHKEAAEASWRSENPGKEPSARELRAWDQLGWATDRPEKKATAKTAADVIEDQALRLAEVVPQNESRIVVRQDPSTIDPDVIAREAVKDLEAHSTAFSRMELLAAIDRRVADTYVMRGDALTVRSAAIEAATGEVLELDGLDPQNDAKRTRFTTRRVVANDSEVSRRLQKRAQRGGHNGHVAADRGGFSLSEDQAAAARSITGDHALVVVEGAAGSGKTTMLEAANEELLAQDRRLVAISPTKRGALEMGKSIGAQATSVHSLLVAAGASFDDRGRWTLPLRWKPQSDEWRMNKDTVLVVDEAGMLDKETAWALHRYADEQGVGSIVLLGDSKQLPAVGRGGYLRDAWGATTAYHDLKDVRRFRIADGKSTTPQIDTEYADASLKLREREEPEAFVALLQARGQVRTGEVDEVLGRVAETVALETEAGESSIAVASTNTVASRINRAVYDELVARRTIDASVVVQGRDGDPIAKGARVATRLNDKEMDVANRQVWEVHSVQWGGSVIVKDVESGHHRTLDPDYVQDNLQLAFAVTAHGAQGMTVDTAHMVLSDQTDAAGLYVGLTRGRYANVLHAVAVAEDEADVLEQFTAAVSRVRGDEGLSAVQETIARERVQQTAIEAQPERDSLDLSLEEGTFELEPKRRRRWALEGVDAGESAQEAPVATRDALEDYRGEYAKEISVLHQRALERSRENYPAGGEWRWDIEAAEELLSAAEEAQQAMQQRPGTPDAFRAQLEGVRAEFAAQQRAQEQIRRAEQERVAAEARDQRIAEVLADARVRFPGETKQLALARRTELTTADPSMSPDEATRQIRRELNDAAANGTLIDSLQGIRTQNHRAQIEKDRNQGCRPLSVHERLARVNQRSREREASQDHGMEL</sequence>
<evidence type="ECO:0000313" key="5">
    <source>
        <dbReference type="Proteomes" id="UP000245590"/>
    </source>
</evidence>
<evidence type="ECO:0000313" key="4">
    <source>
        <dbReference type="EMBL" id="PWH04965.1"/>
    </source>
</evidence>
<dbReference type="EMBL" id="QFKX01000009">
    <property type="protein sequence ID" value="PWH04965.1"/>
    <property type="molecule type" value="Genomic_DNA"/>
</dbReference>
<feature type="domain" description="TrwC relaxase" evidence="3">
    <location>
        <begin position="45"/>
        <end position="307"/>
    </location>
</feature>
<dbReference type="CDD" id="cd18809">
    <property type="entry name" value="SF1_C_RecD"/>
    <property type="match status" value="1"/>
</dbReference>
<name>A0A2U2RGR4_9MICO</name>
<dbReference type="Pfam" id="PF08751">
    <property type="entry name" value="TrwC"/>
    <property type="match status" value="1"/>
</dbReference>
<proteinExistence type="predicted"/>
<keyword evidence="5" id="KW-1185">Reference proteome</keyword>
<keyword evidence="1" id="KW-0175">Coiled coil</keyword>
<dbReference type="InterPro" id="IPR014862">
    <property type="entry name" value="TrwC"/>
</dbReference>
<dbReference type="InterPro" id="IPR027417">
    <property type="entry name" value="P-loop_NTPase"/>
</dbReference>
<feature type="region of interest" description="Disordered" evidence="2">
    <location>
        <begin position="1093"/>
        <end position="1129"/>
    </location>
</feature>
<dbReference type="OrthoDB" id="4524286at2"/>
<feature type="region of interest" description="Disordered" evidence="2">
    <location>
        <begin position="414"/>
        <end position="436"/>
    </location>
</feature>
<dbReference type="SUPFAM" id="SSF52540">
    <property type="entry name" value="P-loop containing nucleoside triphosphate hydrolases"/>
    <property type="match status" value="1"/>
</dbReference>
<dbReference type="AlphaFoldDB" id="A0A2U2RGR4"/>
<dbReference type="Gene3D" id="3.40.50.300">
    <property type="entry name" value="P-loop containing nucleotide triphosphate hydrolases"/>
    <property type="match status" value="2"/>
</dbReference>
<protein>
    <recommendedName>
        <fullName evidence="3">TrwC relaxase domain-containing protein</fullName>
    </recommendedName>
</protein>
<feature type="coiled-coil region" evidence="1">
    <location>
        <begin position="956"/>
        <end position="1019"/>
    </location>
</feature>
<accession>A0A2U2RGR4</accession>
<evidence type="ECO:0000259" key="3">
    <source>
        <dbReference type="Pfam" id="PF08751"/>
    </source>
</evidence>
<dbReference type="RefSeq" id="WP_109276968.1">
    <property type="nucleotide sequence ID" value="NZ_QFKX01000009.1"/>
</dbReference>
<dbReference type="Proteomes" id="UP000245590">
    <property type="component" value="Unassembled WGS sequence"/>
</dbReference>